<sequence length="388" mass="40222">MTQHDVIVLGAGVIGGFIAWNLAQQGAAVAVADPAGPAARPSASWASAGGLRSQGRHDADRPVTLRASELWATMSDRLGAELEISFGGHLHLAETEDQVPDIEARIAADSSKNIAIERLNGRQIAEIAPILAPGMAAGAFTPGDGQAHPGRVAEALSRALGELGVERHFGQLASLVTEGERVVGVDIKGGPALRAPVTVVACGAWSAKLIEPLGLQLPVRARGLQMVLSDIDSAGRLAPTVTAVGRNLSLKQVRSGAYMLGGRWFGRPTGRGLETEPLDAHVAAQWAGAAALLPRLSRHRIAHAWAGTEAQSIDGNPFIGRHGPPGLYLAFGFSNHGFQISPAIGELIAGDITGDRDEPLLAPFSPARPGPGPAAVSTFQNESILQTA</sequence>
<protein>
    <submittedName>
        <fullName evidence="3">FAD-binding oxidoreductase</fullName>
    </submittedName>
</protein>
<dbReference type="GO" id="GO:0016491">
    <property type="term" value="F:oxidoreductase activity"/>
    <property type="evidence" value="ECO:0007669"/>
    <property type="project" value="UniProtKB-KW"/>
</dbReference>
<evidence type="ECO:0000259" key="2">
    <source>
        <dbReference type="Pfam" id="PF01266"/>
    </source>
</evidence>
<dbReference type="EMBL" id="VFFF01000004">
    <property type="protein sequence ID" value="TNY30592.1"/>
    <property type="molecule type" value="Genomic_DNA"/>
</dbReference>
<evidence type="ECO:0000256" key="1">
    <source>
        <dbReference type="ARBA" id="ARBA00023002"/>
    </source>
</evidence>
<evidence type="ECO:0000313" key="3">
    <source>
        <dbReference type="EMBL" id="TNY30592.1"/>
    </source>
</evidence>
<dbReference type="Gene3D" id="3.30.9.10">
    <property type="entry name" value="D-Amino Acid Oxidase, subunit A, domain 2"/>
    <property type="match status" value="1"/>
</dbReference>
<dbReference type="PANTHER" id="PTHR13847:SF289">
    <property type="entry name" value="GLYCINE OXIDASE"/>
    <property type="match status" value="1"/>
</dbReference>
<proteinExistence type="predicted"/>
<dbReference type="Proteomes" id="UP000314011">
    <property type="component" value="Unassembled WGS sequence"/>
</dbReference>
<dbReference type="SUPFAM" id="SSF51905">
    <property type="entry name" value="FAD/NAD(P)-binding domain"/>
    <property type="match status" value="1"/>
</dbReference>
<organism evidence="3 4">
    <name type="scientific">Pelagovum pacificum</name>
    <dbReference type="NCBI Taxonomy" id="2588711"/>
    <lineage>
        <taxon>Bacteria</taxon>
        <taxon>Pseudomonadati</taxon>
        <taxon>Pseudomonadota</taxon>
        <taxon>Alphaproteobacteria</taxon>
        <taxon>Rhodobacterales</taxon>
        <taxon>Paracoccaceae</taxon>
        <taxon>Pelagovum</taxon>
    </lineage>
</organism>
<accession>A0A5C5G9B8</accession>
<dbReference type="AlphaFoldDB" id="A0A5C5G9B8"/>
<dbReference type="InterPro" id="IPR006076">
    <property type="entry name" value="FAD-dep_OxRdtase"/>
</dbReference>
<reference evidence="3 4" key="1">
    <citation type="submission" date="2019-06" db="EMBL/GenBank/DDBJ databases">
        <title>Genome of new Rhodobacteraceae sp. SM1903.</title>
        <authorList>
            <person name="Ren X."/>
        </authorList>
    </citation>
    <scope>NUCLEOTIDE SEQUENCE [LARGE SCALE GENOMIC DNA]</scope>
    <source>
        <strain evidence="3 4">SM1903</strain>
    </source>
</reference>
<dbReference type="RefSeq" id="WP_140197387.1">
    <property type="nucleotide sequence ID" value="NZ_CP065915.1"/>
</dbReference>
<dbReference type="Pfam" id="PF01266">
    <property type="entry name" value="DAO"/>
    <property type="match status" value="1"/>
</dbReference>
<comment type="caution">
    <text evidence="3">The sequence shown here is derived from an EMBL/GenBank/DDBJ whole genome shotgun (WGS) entry which is preliminary data.</text>
</comment>
<dbReference type="Gene3D" id="3.50.50.60">
    <property type="entry name" value="FAD/NAD(P)-binding domain"/>
    <property type="match status" value="1"/>
</dbReference>
<name>A0A5C5G9B8_9RHOB</name>
<dbReference type="OrthoDB" id="9806452at2"/>
<evidence type="ECO:0000313" key="4">
    <source>
        <dbReference type="Proteomes" id="UP000314011"/>
    </source>
</evidence>
<dbReference type="InterPro" id="IPR036188">
    <property type="entry name" value="FAD/NAD-bd_sf"/>
</dbReference>
<gene>
    <name evidence="3" type="ORF">FHY64_18590</name>
</gene>
<keyword evidence="1" id="KW-0560">Oxidoreductase</keyword>
<dbReference type="GO" id="GO:0005737">
    <property type="term" value="C:cytoplasm"/>
    <property type="evidence" value="ECO:0007669"/>
    <property type="project" value="TreeGrafter"/>
</dbReference>
<dbReference type="PANTHER" id="PTHR13847">
    <property type="entry name" value="SARCOSINE DEHYDROGENASE-RELATED"/>
    <property type="match status" value="1"/>
</dbReference>
<keyword evidence="4" id="KW-1185">Reference proteome</keyword>
<feature type="domain" description="FAD dependent oxidoreductase" evidence="2">
    <location>
        <begin position="5"/>
        <end position="349"/>
    </location>
</feature>